<proteinExistence type="predicted"/>
<dbReference type="AlphaFoldDB" id="A0A511AZQ1"/>
<dbReference type="GO" id="GO:0000271">
    <property type="term" value="P:polysaccharide biosynthetic process"/>
    <property type="evidence" value="ECO:0007669"/>
    <property type="project" value="InterPro"/>
</dbReference>
<accession>A0A511AZQ1</accession>
<dbReference type="CDD" id="cd16439">
    <property type="entry name" value="beta_Kdo_transferase_KpsC_2"/>
    <property type="match status" value="1"/>
</dbReference>
<dbReference type="GO" id="GO:0015774">
    <property type="term" value="P:polysaccharide transport"/>
    <property type="evidence" value="ECO:0007669"/>
    <property type="project" value="InterPro"/>
</dbReference>
<evidence type="ECO:0000313" key="1">
    <source>
        <dbReference type="EMBL" id="GEK93658.1"/>
    </source>
</evidence>
<evidence type="ECO:0000313" key="2">
    <source>
        <dbReference type="Proteomes" id="UP000321230"/>
    </source>
</evidence>
<organism evidence="1 2">
    <name type="scientific">Gluconobacter wancherniae NBRC 103581</name>
    <dbReference type="NCBI Taxonomy" id="656744"/>
    <lineage>
        <taxon>Bacteria</taxon>
        <taxon>Pseudomonadati</taxon>
        <taxon>Pseudomonadota</taxon>
        <taxon>Alphaproteobacteria</taxon>
        <taxon>Acetobacterales</taxon>
        <taxon>Acetobacteraceae</taxon>
        <taxon>Gluconobacter</taxon>
    </lineage>
</organism>
<evidence type="ECO:0008006" key="3">
    <source>
        <dbReference type="Google" id="ProtNLM"/>
    </source>
</evidence>
<comment type="caution">
    <text evidence="1">The sequence shown here is derived from an EMBL/GenBank/DDBJ whole genome shotgun (WGS) entry which is preliminary data.</text>
</comment>
<name>A0A511AZQ1_9PROT</name>
<dbReference type="EMBL" id="BJUZ01000002">
    <property type="protein sequence ID" value="GEK93658.1"/>
    <property type="molecule type" value="Genomic_DNA"/>
</dbReference>
<protein>
    <recommendedName>
        <fullName evidence="3">Capsular polysaccharide biosynthesis protein</fullName>
    </recommendedName>
</protein>
<keyword evidence="2" id="KW-1185">Reference proteome</keyword>
<gene>
    <name evidence="1" type="ORF">GWA01_14280</name>
</gene>
<dbReference type="Pfam" id="PF05159">
    <property type="entry name" value="Capsule_synth"/>
    <property type="match status" value="1"/>
</dbReference>
<dbReference type="InterPro" id="IPR007833">
    <property type="entry name" value="Capsule_polysaccharide_synth"/>
</dbReference>
<dbReference type="Proteomes" id="UP000321230">
    <property type="component" value="Unassembled WGS sequence"/>
</dbReference>
<reference evidence="1 2" key="1">
    <citation type="submission" date="2019-07" db="EMBL/GenBank/DDBJ databases">
        <title>Whole genome shotgun sequence of Gluconobacter wancherniae NBRC 103581.</title>
        <authorList>
            <person name="Hosoyama A."/>
            <person name="Uohara A."/>
            <person name="Ohji S."/>
            <person name="Ichikawa N."/>
        </authorList>
    </citation>
    <scope>NUCLEOTIDE SEQUENCE [LARGE SCALE GENOMIC DNA]</scope>
    <source>
        <strain evidence="1 2">NBRC 103581</strain>
    </source>
</reference>
<sequence>MKTFFATAEKHHPYPLFRRTTAGALSVRQNLIGRNGIAAWATRLPRELEQAAQKNHRPLLRVEDGFIRSVGLGSGFLPPASIIADSRGAYYDPAQPSDLEVLLATHPLGEELQKRACSLTELIRAQNISKYSAGGNVPTINAPKGRRILLVPGQVADDMSVRLGGVAIKGNMELLRRVRAENPDAFIVYRPHPDVDAGHRAGAIPDADILQVANQISRGGGMAPLLDAVDEVHTLTSLTGFEALMRGLPVTTYGQPFYAGWGLTCDREPIPRRTRRLSVAQLTAATLLLYPRYIDPLTGLFCGPEILIARFGTPEVWRPDLLMRLREVQGGIRKAFVQGVQTVLHISAKKKNRL</sequence>